<proteinExistence type="predicted"/>
<protein>
    <submittedName>
        <fullName evidence="2">Exonuclease of the beta-lactamase fold involved in RNA processing</fullName>
    </submittedName>
</protein>
<evidence type="ECO:0000313" key="3">
    <source>
        <dbReference type="Proteomes" id="UP000001822"/>
    </source>
</evidence>
<dbReference type="InterPro" id="IPR026360">
    <property type="entry name" value="Xnuc_lig_assoc"/>
</dbReference>
<dbReference type="RefSeq" id="WP_011586863.1">
    <property type="nucleotide sequence ID" value="NC_008255.1"/>
</dbReference>
<evidence type="ECO:0000256" key="1">
    <source>
        <dbReference type="SAM" id="MobiDB-lite"/>
    </source>
</evidence>
<dbReference type="OrthoDB" id="9803916at2"/>
<dbReference type="PANTHER" id="PTHR11203">
    <property type="entry name" value="CLEAVAGE AND POLYADENYLATION SPECIFICITY FACTOR FAMILY MEMBER"/>
    <property type="match status" value="1"/>
</dbReference>
<dbReference type="NCBIfam" id="TIGR04122">
    <property type="entry name" value="Xnuc_lig_assoc"/>
    <property type="match status" value="1"/>
</dbReference>
<dbReference type="Proteomes" id="UP000001822">
    <property type="component" value="Chromosome"/>
</dbReference>
<evidence type="ECO:0000313" key="2">
    <source>
        <dbReference type="EMBL" id="ABG60756.1"/>
    </source>
</evidence>
<dbReference type="GO" id="GO:0004527">
    <property type="term" value="F:exonuclease activity"/>
    <property type="evidence" value="ECO:0007669"/>
    <property type="project" value="UniProtKB-KW"/>
</dbReference>
<keyword evidence="2" id="KW-0540">Nuclease</keyword>
<dbReference type="KEGG" id="chu:CHU_3523"/>
<sequence length="349" mass="39315">MLLKFDPYGIYCPQADVYIDPWRPVKNAIITHAHSDHAKWGNEKYLSHHLSVPVLKFRLGENIHVRGVEYGEEILMNGVKISLHPAGHIPGSAQIRLEYKGEIWVASGDYKLQQDQVSAAFEPVRCQHFVTESTFGLPVYRFPQAEDTHADINTWWQKNKEEGKASVIIGYALGKAQRIIKHLDPAIGTIYTHGAVDNLNRVLTQCGLELPPTIRVEGETNKSLFKGNIIVAPPSAIGTPWLKRFDPFSVAICSGWMQLRGTRRRKSADRGFVLSDHADWEGLNTAVKETGAENVYVTHGYKSVFAKWLREESKLNAVEVDTLYEGESLNEGEVKEGSNETEEEHEEVR</sequence>
<feature type="region of interest" description="Disordered" evidence="1">
    <location>
        <begin position="328"/>
        <end position="349"/>
    </location>
</feature>
<reference evidence="2 3" key="1">
    <citation type="journal article" date="2007" name="Appl. Environ. Microbiol.">
        <title>Genome sequence of the cellulolytic gliding bacterium Cytophaga hutchinsonii.</title>
        <authorList>
            <person name="Xie G."/>
            <person name="Bruce D.C."/>
            <person name="Challacombe J.F."/>
            <person name="Chertkov O."/>
            <person name="Detter J.C."/>
            <person name="Gilna P."/>
            <person name="Han C.S."/>
            <person name="Lucas S."/>
            <person name="Misra M."/>
            <person name="Myers G.L."/>
            <person name="Richardson P."/>
            <person name="Tapia R."/>
            <person name="Thayer N."/>
            <person name="Thompson L.S."/>
            <person name="Brettin T.S."/>
            <person name="Henrissat B."/>
            <person name="Wilson D.B."/>
            <person name="McBride M.J."/>
        </authorList>
    </citation>
    <scope>NUCLEOTIDE SEQUENCE [LARGE SCALE GENOMIC DNA]</scope>
    <source>
        <strain evidence="3">ATCC 33406 / DSM 1761 / CIP 103989 / NBRC 15051 / NCIMB 9469 / D465</strain>
    </source>
</reference>
<keyword evidence="2" id="KW-0269">Exonuclease</keyword>
<dbReference type="EMBL" id="CP000383">
    <property type="protein sequence ID" value="ABG60756.1"/>
    <property type="molecule type" value="Genomic_DNA"/>
</dbReference>
<gene>
    <name evidence="2" type="ordered locus">CHU_3523</name>
</gene>
<organism evidence="2 3">
    <name type="scientific">Cytophaga hutchinsonii (strain ATCC 33406 / DSM 1761 / CIP 103989 / NBRC 15051 / NCIMB 9469 / D465)</name>
    <dbReference type="NCBI Taxonomy" id="269798"/>
    <lineage>
        <taxon>Bacteria</taxon>
        <taxon>Pseudomonadati</taxon>
        <taxon>Bacteroidota</taxon>
        <taxon>Cytophagia</taxon>
        <taxon>Cytophagales</taxon>
        <taxon>Cytophagaceae</taxon>
        <taxon>Cytophaga</taxon>
    </lineage>
</organism>
<keyword evidence="3" id="KW-1185">Reference proteome</keyword>
<dbReference type="Gene3D" id="3.60.15.10">
    <property type="entry name" value="Ribonuclease Z/Hydroxyacylglutathione hydrolase-like"/>
    <property type="match status" value="1"/>
</dbReference>
<dbReference type="InterPro" id="IPR050698">
    <property type="entry name" value="MBL"/>
</dbReference>
<dbReference type="SUPFAM" id="SSF56281">
    <property type="entry name" value="Metallo-hydrolase/oxidoreductase"/>
    <property type="match status" value="1"/>
</dbReference>
<accession>A0A6N4SWB2</accession>
<keyword evidence="2" id="KW-0378">Hydrolase</keyword>
<name>A0A6N4SWB2_CYTH3</name>
<dbReference type="GO" id="GO:0004521">
    <property type="term" value="F:RNA endonuclease activity"/>
    <property type="evidence" value="ECO:0007669"/>
    <property type="project" value="TreeGrafter"/>
</dbReference>
<dbReference type="PANTHER" id="PTHR11203:SF49">
    <property type="entry name" value="BLL1145 PROTEIN"/>
    <property type="match status" value="1"/>
</dbReference>
<dbReference type="AlphaFoldDB" id="A0A6N4SWB2"/>
<feature type="compositionally biased region" description="Acidic residues" evidence="1">
    <location>
        <begin position="339"/>
        <end position="349"/>
    </location>
</feature>
<dbReference type="InterPro" id="IPR036866">
    <property type="entry name" value="RibonucZ/Hydroxyglut_hydro"/>
</dbReference>